<name>A0A9J6EX98_RHIMP</name>
<organism evidence="2 3">
    <name type="scientific">Rhipicephalus microplus</name>
    <name type="common">Cattle tick</name>
    <name type="synonym">Boophilus microplus</name>
    <dbReference type="NCBI Taxonomy" id="6941"/>
    <lineage>
        <taxon>Eukaryota</taxon>
        <taxon>Metazoa</taxon>
        <taxon>Ecdysozoa</taxon>
        <taxon>Arthropoda</taxon>
        <taxon>Chelicerata</taxon>
        <taxon>Arachnida</taxon>
        <taxon>Acari</taxon>
        <taxon>Parasitiformes</taxon>
        <taxon>Ixodida</taxon>
        <taxon>Ixodoidea</taxon>
        <taxon>Ixodidae</taxon>
        <taxon>Rhipicephalinae</taxon>
        <taxon>Rhipicephalus</taxon>
        <taxon>Boophilus</taxon>
    </lineage>
</organism>
<feature type="compositionally biased region" description="Acidic residues" evidence="1">
    <location>
        <begin position="93"/>
        <end position="105"/>
    </location>
</feature>
<feature type="compositionally biased region" description="Basic residues" evidence="1">
    <location>
        <begin position="122"/>
        <end position="132"/>
    </location>
</feature>
<dbReference type="AlphaFoldDB" id="A0A9J6EX98"/>
<evidence type="ECO:0000313" key="3">
    <source>
        <dbReference type="Proteomes" id="UP000821866"/>
    </source>
</evidence>
<accession>A0A9J6EX98</accession>
<evidence type="ECO:0000313" key="2">
    <source>
        <dbReference type="EMBL" id="KAH8038844.1"/>
    </source>
</evidence>
<sequence length="211" mass="22799">MTWADMVRDSGSAPTTPTTSKQGKVQPEHVADPRIHTLERENKALKQELAELKATLARLEGRILKDTPPPIPQSSGSVVASCSPNKRRAVNTETDDDTSDVDDFMSDVSEAPSNALASDNKAKKHRKTKSKFSKFQSAIADIKEALIQICGRLDRLERPIAQPRATRRIPTPDPGSMSSQGPQPALPTSLQPPGPIGEANTQGVMPSQHHG</sequence>
<feature type="region of interest" description="Disordered" evidence="1">
    <location>
        <begin position="1"/>
        <end position="37"/>
    </location>
</feature>
<feature type="region of interest" description="Disordered" evidence="1">
    <location>
        <begin position="158"/>
        <end position="211"/>
    </location>
</feature>
<dbReference type="CDD" id="cd14686">
    <property type="entry name" value="bZIP"/>
    <property type="match status" value="1"/>
</dbReference>
<feature type="compositionally biased region" description="Polar residues" evidence="1">
    <location>
        <begin position="12"/>
        <end position="23"/>
    </location>
</feature>
<reference evidence="2" key="1">
    <citation type="journal article" date="2020" name="Cell">
        <title>Large-Scale Comparative Analyses of Tick Genomes Elucidate Their Genetic Diversity and Vector Capacities.</title>
        <authorList>
            <consortium name="Tick Genome and Microbiome Consortium (TIGMIC)"/>
            <person name="Jia N."/>
            <person name="Wang J."/>
            <person name="Shi W."/>
            <person name="Du L."/>
            <person name="Sun Y."/>
            <person name="Zhan W."/>
            <person name="Jiang J.F."/>
            <person name="Wang Q."/>
            <person name="Zhang B."/>
            <person name="Ji P."/>
            <person name="Bell-Sakyi L."/>
            <person name="Cui X.M."/>
            <person name="Yuan T.T."/>
            <person name="Jiang B.G."/>
            <person name="Yang W.F."/>
            <person name="Lam T.T."/>
            <person name="Chang Q.C."/>
            <person name="Ding S.J."/>
            <person name="Wang X.J."/>
            <person name="Zhu J.G."/>
            <person name="Ruan X.D."/>
            <person name="Zhao L."/>
            <person name="Wei J.T."/>
            <person name="Ye R.Z."/>
            <person name="Que T.C."/>
            <person name="Du C.H."/>
            <person name="Zhou Y.H."/>
            <person name="Cheng J.X."/>
            <person name="Dai P.F."/>
            <person name="Guo W.B."/>
            <person name="Han X.H."/>
            <person name="Huang E.J."/>
            <person name="Li L.F."/>
            <person name="Wei W."/>
            <person name="Gao Y.C."/>
            <person name="Liu J.Z."/>
            <person name="Shao H.Z."/>
            <person name="Wang X."/>
            <person name="Wang C.C."/>
            <person name="Yang T.C."/>
            <person name="Huo Q.B."/>
            <person name="Li W."/>
            <person name="Chen H.Y."/>
            <person name="Chen S.E."/>
            <person name="Zhou L.G."/>
            <person name="Ni X.B."/>
            <person name="Tian J.H."/>
            <person name="Sheng Y."/>
            <person name="Liu T."/>
            <person name="Pan Y.S."/>
            <person name="Xia L.Y."/>
            <person name="Li J."/>
            <person name="Zhao F."/>
            <person name="Cao W.C."/>
        </authorList>
    </citation>
    <scope>NUCLEOTIDE SEQUENCE</scope>
    <source>
        <strain evidence="2">Rmic-2018</strain>
    </source>
</reference>
<reference evidence="2" key="2">
    <citation type="submission" date="2021-09" db="EMBL/GenBank/DDBJ databases">
        <authorList>
            <person name="Jia N."/>
            <person name="Wang J."/>
            <person name="Shi W."/>
            <person name="Du L."/>
            <person name="Sun Y."/>
            <person name="Zhan W."/>
            <person name="Jiang J."/>
            <person name="Wang Q."/>
            <person name="Zhang B."/>
            <person name="Ji P."/>
            <person name="Sakyi L.B."/>
            <person name="Cui X."/>
            <person name="Yuan T."/>
            <person name="Jiang B."/>
            <person name="Yang W."/>
            <person name="Lam T.T.-Y."/>
            <person name="Chang Q."/>
            <person name="Ding S."/>
            <person name="Wang X."/>
            <person name="Zhu J."/>
            <person name="Ruan X."/>
            <person name="Zhao L."/>
            <person name="Wei J."/>
            <person name="Que T."/>
            <person name="Du C."/>
            <person name="Cheng J."/>
            <person name="Dai P."/>
            <person name="Han X."/>
            <person name="Huang E."/>
            <person name="Gao Y."/>
            <person name="Liu J."/>
            <person name="Shao H."/>
            <person name="Ye R."/>
            <person name="Li L."/>
            <person name="Wei W."/>
            <person name="Wang X."/>
            <person name="Wang C."/>
            <person name="Huo Q."/>
            <person name="Li W."/>
            <person name="Guo W."/>
            <person name="Chen H."/>
            <person name="Chen S."/>
            <person name="Zhou L."/>
            <person name="Zhou L."/>
            <person name="Ni X."/>
            <person name="Tian J."/>
            <person name="Zhou Y."/>
            <person name="Sheng Y."/>
            <person name="Liu T."/>
            <person name="Pan Y."/>
            <person name="Xia L."/>
            <person name="Li J."/>
            <person name="Zhao F."/>
            <person name="Cao W."/>
        </authorList>
    </citation>
    <scope>NUCLEOTIDE SEQUENCE</scope>
    <source>
        <strain evidence="2">Rmic-2018</strain>
        <tissue evidence="2">Larvae</tissue>
    </source>
</reference>
<proteinExistence type="predicted"/>
<feature type="compositionally biased region" description="Basic and acidic residues" evidence="1">
    <location>
        <begin position="26"/>
        <end position="37"/>
    </location>
</feature>
<feature type="compositionally biased region" description="Polar residues" evidence="1">
    <location>
        <begin position="73"/>
        <end position="84"/>
    </location>
</feature>
<protein>
    <submittedName>
        <fullName evidence="2">Uncharacterized protein</fullName>
    </submittedName>
</protein>
<keyword evidence="3" id="KW-1185">Reference proteome</keyword>
<dbReference type="Proteomes" id="UP000821866">
    <property type="component" value="Chromosome 1"/>
</dbReference>
<dbReference type="EMBL" id="JABSTU010000001">
    <property type="protein sequence ID" value="KAH8038844.1"/>
    <property type="molecule type" value="Genomic_DNA"/>
</dbReference>
<comment type="caution">
    <text evidence="2">The sequence shown here is derived from an EMBL/GenBank/DDBJ whole genome shotgun (WGS) entry which is preliminary data.</text>
</comment>
<feature type="region of interest" description="Disordered" evidence="1">
    <location>
        <begin position="64"/>
        <end position="134"/>
    </location>
</feature>
<feature type="compositionally biased region" description="Polar residues" evidence="1">
    <location>
        <begin position="176"/>
        <end position="189"/>
    </location>
</feature>
<evidence type="ECO:0000256" key="1">
    <source>
        <dbReference type="SAM" id="MobiDB-lite"/>
    </source>
</evidence>
<gene>
    <name evidence="2" type="ORF">HPB51_003399</name>
</gene>